<dbReference type="SUPFAM" id="SSF56425">
    <property type="entry name" value="Succinate dehydrogenase/fumarate reductase flavoprotein, catalytic domain"/>
    <property type="match status" value="1"/>
</dbReference>
<sequence length="515" mass="55454">MPARLHEGETTMTELNLNRRRVLGGALGSLVAGAAATAAHASPIKPEHFDETYDVVIVGSGFAGLSAAYEAVKKGIKKILILEKMEAWGGNSALCGALMCMPLTKMQKAKGIEDSPELLVKDMMAAGRGFNHPQLTLTMATEAAKAFDMLTECGVEFQDKVIRLGGHSAPRAHLPKVPSGGSITVPMHQWLRKQGVEFRNRANVHELVMVEGECRGVRVTFGYDWHTGEGRREAAIRARKGVVVATGGWGQDNEFVTATQPAYAQLECTAQPGATAEMIKAMLAAGALPVMLDMFQLGPWASPDEKGAGPGSFFADYAFGEGMAIDPKTGKRFMNELADRRTRAEAQLKVLEKGTKENPNYPFCFCSEETTTHAEGFKAAYREGTVKKSDTVEDLAKLHNVPLDALKASIAEWNEIVAGKKEDPFKKPLDVRTELKPPFYSMRLSPKLHYCMGGAAITTKAEVMSSQTCRPIPGLYAAGEVTGGVHGMDRLGGCSSVDCFVFGRIAGAQVAARKA</sequence>
<feature type="domain" description="FAD-dependent oxidoreductase 2 FAD-binding" evidence="6">
    <location>
        <begin position="54"/>
        <end position="495"/>
    </location>
</feature>
<dbReference type="Gene3D" id="3.50.50.60">
    <property type="entry name" value="FAD/NAD(P)-binding domain"/>
    <property type="match status" value="1"/>
</dbReference>
<comment type="cofactor">
    <cofactor evidence="1">
        <name>FAD</name>
        <dbReference type="ChEBI" id="CHEBI:57692"/>
    </cofactor>
</comment>
<gene>
    <name evidence="7" type="ORF">HMPREF9440_01252</name>
</gene>
<keyword evidence="4 5" id="KW-0560">Oxidoreductase</keyword>
<dbReference type="STRING" id="762967.HMPREF9440_01252"/>
<name>H3KET6_9BURK</name>
<comment type="caution">
    <text evidence="7">The sequence shown here is derived from an EMBL/GenBank/DDBJ whole genome shotgun (WGS) entry which is preliminary data.</text>
</comment>
<dbReference type="InterPro" id="IPR006311">
    <property type="entry name" value="TAT_signal"/>
</dbReference>
<dbReference type="EMBL" id="AFBQ01000172">
    <property type="protein sequence ID" value="EHY31380.1"/>
    <property type="molecule type" value="Genomic_DNA"/>
</dbReference>
<evidence type="ECO:0000259" key="6">
    <source>
        <dbReference type="Pfam" id="PF00890"/>
    </source>
</evidence>
<evidence type="ECO:0000256" key="1">
    <source>
        <dbReference type="ARBA" id="ARBA00001974"/>
    </source>
</evidence>
<dbReference type="PATRIC" id="fig|762967.3.peg.987"/>
<evidence type="ECO:0000256" key="3">
    <source>
        <dbReference type="ARBA" id="ARBA00022827"/>
    </source>
</evidence>
<dbReference type="Pfam" id="PF00890">
    <property type="entry name" value="FAD_binding_2"/>
    <property type="match status" value="1"/>
</dbReference>
<dbReference type="FunFam" id="3.90.700.10:FF:000007">
    <property type="entry name" value="NADH-dependent fumarate reductase"/>
    <property type="match status" value="1"/>
</dbReference>
<organism evidence="7 8">
    <name type="scientific">Sutterella parvirubra YIT 11816</name>
    <dbReference type="NCBI Taxonomy" id="762967"/>
    <lineage>
        <taxon>Bacteria</taxon>
        <taxon>Pseudomonadati</taxon>
        <taxon>Pseudomonadota</taxon>
        <taxon>Betaproteobacteria</taxon>
        <taxon>Burkholderiales</taxon>
        <taxon>Sutterellaceae</taxon>
        <taxon>Sutterella</taxon>
    </lineage>
</organism>
<accession>H3KET6</accession>
<comment type="similarity">
    <text evidence="5">Belongs to the FAD-dependent oxidoreductase 2 family. FRD/SDH subfamily.</text>
</comment>
<dbReference type="InterPro" id="IPR003953">
    <property type="entry name" value="FAD-dep_OxRdtase_2_FAD-bd"/>
</dbReference>
<evidence type="ECO:0000256" key="4">
    <source>
        <dbReference type="ARBA" id="ARBA00023002"/>
    </source>
</evidence>
<reference evidence="7 8" key="1">
    <citation type="submission" date="2011-11" db="EMBL/GenBank/DDBJ databases">
        <authorList>
            <person name="Weinstock G."/>
            <person name="Sodergren E."/>
            <person name="Clifton S."/>
            <person name="Fulton L."/>
            <person name="Fulton B."/>
            <person name="Courtney L."/>
            <person name="Fronick C."/>
            <person name="Harrison M."/>
            <person name="Strong C."/>
            <person name="Farmer C."/>
            <person name="Delahaunty K."/>
            <person name="Markovic C."/>
            <person name="Hall O."/>
            <person name="Minx P."/>
            <person name="Tomlinson C."/>
            <person name="Mitreva M."/>
            <person name="Hou S."/>
            <person name="Chen J."/>
            <person name="Wollam A."/>
            <person name="Pepin K.H."/>
            <person name="Johnson M."/>
            <person name="Bhonagiri V."/>
            <person name="Zhang X."/>
            <person name="Suruliraj S."/>
            <person name="Warren W."/>
            <person name="Chinwalla A."/>
            <person name="Mardis E.R."/>
            <person name="Wilson R.K."/>
        </authorList>
    </citation>
    <scope>NUCLEOTIDE SEQUENCE [LARGE SCALE GENOMIC DNA]</scope>
    <source>
        <strain evidence="7 8">YIT 11816</strain>
    </source>
</reference>
<keyword evidence="3 5" id="KW-0274">FAD</keyword>
<dbReference type="PANTHER" id="PTHR43400">
    <property type="entry name" value="FUMARATE REDUCTASE"/>
    <property type="match status" value="1"/>
</dbReference>
<proteinExistence type="inferred from homology"/>
<dbReference type="GO" id="GO:0010181">
    <property type="term" value="F:FMN binding"/>
    <property type="evidence" value="ECO:0007669"/>
    <property type="project" value="InterPro"/>
</dbReference>
<dbReference type="PROSITE" id="PS51318">
    <property type="entry name" value="TAT"/>
    <property type="match status" value="1"/>
</dbReference>
<dbReference type="PRINTS" id="PR00368">
    <property type="entry name" value="FADPNR"/>
</dbReference>
<dbReference type="NCBIfam" id="TIGR01813">
    <property type="entry name" value="flavo_cyto_c"/>
    <property type="match status" value="1"/>
</dbReference>
<keyword evidence="8" id="KW-1185">Reference proteome</keyword>
<dbReference type="Proteomes" id="UP000004956">
    <property type="component" value="Unassembled WGS sequence"/>
</dbReference>
<evidence type="ECO:0000313" key="7">
    <source>
        <dbReference type="EMBL" id="EHY31380.1"/>
    </source>
</evidence>
<dbReference type="PANTHER" id="PTHR43400:SF7">
    <property type="entry name" value="FAD-DEPENDENT OXIDOREDUCTASE 2 FAD BINDING DOMAIN-CONTAINING PROTEIN"/>
    <property type="match status" value="1"/>
</dbReference>
<dbReference type="InterPro" id="IPR027477">
    <property type="entry name" value="Succ_DH/fumarate_Rdtase_cat_sf"/>
</dbReference>
<dbReference type="Gene3D" id="3.90.700.10">
    <property type="entry name" value="Succinate dehydrogenase/fumarate reductase flavoprotein, catalytic domain"/>
    <property type="match status" value="1"/>
</dbReference>
<dbReference type="InterPro" id="IPR010960">
    <property type="entry name" value="Flavocytochrome_c"/>
</dbReference>
<evidence type="ECO:0000313" key="8">
    <source>
        <dbReference type="Proteomes" id="UP000004956"/>
    </source>
</evidence>
<evidence type="ECO:0000256" key="2">
    <source>
        <dbReference type="ARBA" id="ARBA00022630"/>
    </source>
</evidence>
<dbReference type="InterPro" id="IPR036188">
    <property type="entry name" value="FAD/NAD-bd_sf"/>
</dbReference>
<evidence type="ECO:0000256" key="5">
    <source>
        <dbReference type="RuleBase" id="RU366062"/>
    </source>
</evidence>
<dbReference type="GO" id="GO:0016627">
    <property type="term" value="F:oxidoreductase activity, acting on the CH-CH group of donors"/>
    <property type="evidence" value="ECO:0007669"/>
    <property type="project" value="UniProtKB-ARBA"/>
</dbReference>
<dbReference type="HOGENOM" id="CLU_011398_4_5_4"/>
<dbReference type="PRINTS" id="PR00411">
    <property type="entry name" value="PNDRDTASEI"/>
</dbReference>
<dbReference type="SUPFAM" id="SSF51905">
    <property type="entry name" value="FAD/NAD(P)-binding domain"/>
    <property type="match status" value="1"/>
</dbReference>
<protein>
    <submittedName>
        <fullName evidence="7">Flavocytochrome c</fullName>
    </submittedName>
</protein>
<keyword evidence="2 5" id="KW-0285">Flavoprotein</keyword>
<dbReference type="AlphaFoldDB" id="H3KET6"/>
<dbReference type="InterPro" id="IPR050315">
    <property type="entry name" value="FAD-oxidoreductase_2"/>
</dbReference>